<keyword evidence="2" id="KW-1185">Reference proteome</keyword>
<dbReference type="EMBL" id="JTDY01002832">
    <property type="protein sequence ID" value="KOB70631.1"/>
    <property type="molecule type" value="Genomic_DNA"/>
</dbReference>
<comment type="caution">
    <text evidence="1">The sequence shown here is derived from an EMBL/GenBank/DDBJ whole genome shotgun (WGS) entry which is preliminary data.</text>
</comment>
<proteinExistence type="predicted"/>
<gene>
    <name evidence="1" type="ORF">OBRU01_14950</name>
</gene>
<organism evidence="1 2">
    <name type="scientific">Operophtera brumata</name>
    <name type="common">Winter moth</name>
    <name type="synonym">Phalaena brumata</name>
    <dbReference type="NCBI Taxonomy" id="104452"/>
    <lineage>
        <taxon>Eukaryota</taxon>
        <taxon>Metazoa</taxon>
        <taxon>Ecdysozoa</taxon>
        <taxon>Arthropoda</taxon>
        <taxon>Hexapoda</taxon>
        <taxon>Insecta</taxon>
        <taxon>Pterygota</taxon>
        <taxon>Neoptera</taxon>
        <taxon>Endopterygota</taxon>
        <taxon>Lepidoptera</taxon>
        <taxon>Glossata</taxon>
        <taxon>Ditrysia</taxon>
        <taxon>Geometroidea</taxon>
        <taxon>Geometridae</taxon>
        <taxon>Larentiinae</taxon>
        <taxon>Operophtera</taxon>
    </lineage>
</organism>
<name>A0A0L7L5N6_OPEBR</name>
<evidence type="ECO:0008006" key="3">
    <source>
        <dbReference type="Google" id="ProtNLM"/>
    </source>
</evidence>
<dbReference type="AlphaFoldDB" id="A0A0L7L5N6"/>
<evidence type="ECO:0000313" key="2">
    <source>
        <dbReference type="Proteomes" id="UP000037510"/>
    </source>
</evidence>
<sequence length="342" mass="39475">MQKYKLDIRKQWECIKDLCYMNKTKTVSHELLNLKVSAEESINNVIHYFSNIGSQLARNILERNNESFEMMPSVGVVNTSTSLNSFVLLATDENEVKEIIRSLKDSKSTGIRTDGQPPPSTIQIISHHCKQAQNCSCLEVLPATEIKYLGVLLDNQLRWKPNIKSLSGRIRKLIYVFKTLRHVCDPSQLVSVYYALGQSIITYCISSWGGCPKSTLITLERAQRAVLKVLSFKPYRYPTIELYKETSVLTVRQCFIKTILLEQHKIPMPKNQHVRRQDLVYIKPLCKTTFAQNFADFLGPFIYNRISKHCELRTKLAFNCRKAITEYLKTMSYDAIESFMRP</sequence>
<dbReference type="Proteomes" id="UP000037510">
    <property type="component" value="Unassembled WGS sequence"/>
</dbReference>
<evidence type="ECO:0000313" key="1">
    <source>
        <dbReference type="EMBL" id="KOB70631.1"/>
    </source>
</evidence>
<protein>
    <recommendedName>
        <fullName evidence="3">Tick transposon</fullName>
    </recommendedName>
</protein>
<accession>A0A0L7L5N6</accession>
<reference evidence="1 2" key="1">
    <citation type="journal article" date="2015" name="Genome Biol. Evol.">
        <title>The genome of winter moth (Operophtera brumata) provides a genomic perspective on sexual dimorphism and phenology.</title>
        <authorList>
            <person name="Derks M.F."/>
            <person name="Smit S."/>
            <person name="Salis L."/>
            <person name="Schijlen E."/>
            <person name="Bossers A."/>
            <person name="Mateman C."/>
            <person name="Pijl A.S."/>
            <person name="de Ridder D."/>
            <person name="Groenen M.A."/>
            <person name="Visser M.E."/>
            <person name="Megens H.J."/>
        </authorList>
    </citation>
    <scope>NUCLEOTIDE SEQUENCE [LARGE SCALE GENOMIC DNA]</scope>
    <source>
        <strain evidence="1">WM2013NL</strain>
        <tissue evidence="1">Head and thorax</tissue>
    </source>
</reference>